<evidence type="ECO:0000313" key="2">
    <source>
        <dbReference type="Proteomes" id="UP000230184"/>
    </source>
</evidence>
<sequence>MLKQIRINKTPMIEQALIVLQSKKYPLLEENEIVKYLISREYNEAIKEIDNNKGDRGKQEIKKILKAIYKDGDKFGKAFLEKKGLKKENLNEEKLYGLVANA</sequence>
<reference evidence="2" key="1">
    <citation type="submission" date="2017-09" db="EMBL/GenBank/DDBJ databases">
        <title>Depth-based differentiation of microbial function through sediment-hosted aquifers and enrichment of novel symbionts in the deep terrestrial subsurface.</title>
        <authorList>
            <person name="Probst A.J."/>
            <person name="Ladd B."/>
            <person name="Jarett J.K."/>
            <person name="Geller-Mcgrath D.E."/>
            <person name="Sieber C.M.K."/>
            <person name="Emerson J.B."/>
            <person name="Anantharaman K."/>
            <person name="Thomas B.C."/>
            <person name="Malmstrom R."/>
            <person name="Stieglmeier M."/>
            <person name="Klingl A."/>
            <person name="Woyke T."/>
            <person name="Ryan C.M."/>
            <person name="Banfield J.F."/>
        </authorList>
    </citation>
    <scope>NUCLEOTIDE SEQUENCE [LARGE SCALE GENOMIC DNA]</scope>
</reference>
<gene>
    <name evidence="1" type="ORF">COT02_05125</name>
</gene>
<proteinExistence type="predicted"/>
<accession>A0A2M6YSY2</accession>
<comment type="caution">
    <text evidence="1">The sequence shown here is derived from an EMBL/GenBank/DDBJ whole genome shotgun (WGS) entry which is preliminary data.</text>
</comment>
<organism evidence="1 2">
    <name type="scientific">Candidatus Roizmanbacteria bacterium CG07_land_8_20_14_0_80_34_15</name>
    <dbReference type="NCBI Taxonomy" id="1974849"/>
    <lineage>
        <taxon>Bacteria</taxon>
        <taxon>Candidatus Roizmaniibacteriota</taxon>
    </lineage>
</organism>
<protein>
    <submittedName>
        <fullName evidence="1">Uncharacterized protein</fullName>
    </submittedName>
</protein>
<dbReference type="AlphaFoldDB" id="A0A2M6YSY2"/>
<dbReference type="EMBL" id="PEWY01000144">
    <property type="protein sequence ID" value="PIU36611.1"/>
    <property type="molecule type" value="Genomic_DNA"/>
</dbReference>
<evidence type="ECO:0000313" key="1">
    <source>
        <dbReference type="EMBL" id="PIU36611.1"/>
    </source>
</evidence>
<dbReference type="Proteomes" id="UP000230184">
    <property type="component" value="Unassembled WGS sequence"/>
</dbReference>
<name>A0A2M6YSY2_9BACT</name>